<accession>A0A397JS28</accession>
<evidence type="ECO:0000313" key="1">
    <source>
        <dbReference type="EMBL" id="RHZ88836.1"/>
    </source>
</evidence>
<comment type="caution">
    <text evidence="1">The sequence shown here is derived from an EMBL/GenBank/DDBJ whole genome shotgun (WGS) entry which is preliminary data.</text>
</comment>
<dbReference type="Proteomes" id="UP000266861">
    <property type="component" value="Unassembled WGS sequence"/>
</dbReference>
<protein>
    <submittedName>
        <fullName evidence="1">Uncharacterized protein</fullName>
    </submittedName>
</protein>
<gene>
    <name evidence="1" type="ORF">Glove_21g193</name>
</gene>
<organism evidence="1 2">
    <name type="scientific">Diversispora epigaea</name>
    <dbReference type="NCBI Taxonomy" id="1348612"/>
    <lineage>
        <taxon>Eukaryota</taxon>
        <taxon>Fungi</taxon>
        <taxon>Fungi incertae sedis</taxon>
        <taxon>Mucoromycota</taxon>
        <taxon>Glomeromycotina</taxon>
        <taxon>Glomeromycetes</taxon>
        <taxon>Diversisporales</taxon>
        <taxon>Diversisporaceae</taxon>
        <taxon>Diversispora</taxon>
    </lineage>
</organism>
<proteinExistence type="predicted"/>
<keyword evidence="2" id="KW-1185">Reference proteome</keyword>
<reference evidence="1 2" key="1">
    <citation type="submission" date="2018-08" db="EMBL/GenBank/DDBJ databases">
        <title>Genome and evolution of the arbuscular mycorrhizal fungus Diversispora epigaea (formerly Glomus versiforme) and its bacterial endosymbionts.</title>
        <authorList>
            <person name="Sun X."/>
            <person name="Fei Z."/>
            <person name="Harrison M."/>
        </authorList>
    </citation>
    <scope>NUCLEOTIDE SEQUENCE [LARGE SCALE GENOMIC DNA]</scope>
    <source>
        <strain evidence="1 2">IT104</strain>
    </source>
</reference>
<dbReference type="EMBL" id="PQFF01000019">
    <property type="protein sequence ID" value="RHZ88836.1"/>
    <property type="molecule type" value="Genomic_DNA"/>
</dbReference>
<sequence length="261" mass="29574">MKIQISCLFSLISLILLLFPFATIIVSANNSRQLALLPTKIINNAKGSWEVTTPWKGYGLEQNEMLRIGLYCSGNPRVSVNIISSPQFHTFSDKRAIFKITLENSNAHNTLIQCYSSITTTTGFKNYLHDSQAFLINPRKLELLPTKIKNIDQFKWELIVPWKGTGFDEEEILRLDLYCFLSVPATLKLSSSPQFYPFGSKEASFKLTLFSNTRINIMDNKNILKKITCATYISSANSTNVLYGKQNFGINLFNNRGFDTV</sequence>
<dbReference type="AlphaFoldDB" id="A0A397JS28"/>
<name>A0A397JS28_9GLOM</name>
<evidence type="ECO:0000313" key="2">
    <source>
        <dbReference type="Proteomes" id="UP000266861"/>
    </source>
</evidence>